<dbReference type="EMBL" id="KJ019156">
    <property type="protein sequence ID" value="AIX45096.1"/>
    <property type="molecule type" value="Genomic_DNA"/>
</dbReference>
<dbReference type="PROSITE" id="PS51688">
    <property type="entry name" value="ICA"/>
    <property type="match status" value="1"/>
</dbReference>
<dbReference type="Pfam" id="PF13884">
    <property type="entry name" value="Peptidase_S74"/>
    <property type="match status" value="1"/>
</dbReference>
<comment type="subcellular location">
    <subcellularLocation>
        <location evidence="1">Virion</location>
    </subcellularLocation>
</comment>
<dbReference type="Proteomes" id="UP000185284">
    <property type="component" value="Segment"/>
</dbReference>
<evidence type="ECO:0000313" key="7">
    <source>
        <dbReference type="Proteomes" id="UP000033005"/>
    </source>
</evidence>
<feature type="domain" description="Peptidase S74" evidence="3">
    <location>
        <begin position="468"/>
        <end position="571"/>
    </location>
</feature>
<keyword evidence="2" id="KW-0946">Virion</keyword>
<organism evidence="4 8">
    <name type="scientific">Synechococcus phage ACG-2014e</name>
    <dbReference type="NCBI Taxonomy" id="1493510"/>
    <lineage>
        <taxon>Viruses</taxon>
        <taxon>Duplodnaviria</taxon>
        <taxon>Heunggongvirae</taxon>
        <taxon>Uroviricota</taxon>
        <taxon>Caudoviricetes</taxon>
        <taxon>Pantevenvirales</taxon>
        <taxon>Kyanoviridae</taxon>
        <taxon>Chalconvirus</taxon>
        <taxon>Chalconvirus acg2014e</taxon>
    </lineage>
</organism>
<dbReference type="EMBL" id="KJ019094">
    <property type="protein sequence ID" value="AIX29858.1"/>
    <property type="molecule type" value="Genomic_DNA"/>
</dbReference>
<accession>A0A0E3HAZ2</accession>
<dbReference type="InterPro" id="IPR030392">
    <property type="entry name" value="S74_ICA"/>
</dbReference>
<reference evidence="7 8" key="1">
    <citation type="submission" date="2013-12" db="EMBL/GenBank/DDBJ databases">
        <title>Ecological redundancy of diverse viral populations within a natural community.</title>
        <authorList>
            <person name="Gregory A.C."/>
            <person name="LaButti K."/>
            <person name="Copeland A."/>
            <person name="Woyke T."/>
            <person name="Sullivan M.B."/>
        </authorList>
    </citation>
    <scope>NUCLEOTIDE SEQUENCE [LARGE SCALE GENOMIC DNA]</scope>
    <source>
        <strain evidence="6">Syn7803C2</strain>
        <strain evidence="4">Syn7803C85</strain>
        <strain evidence="5">Syn7803US33</strain>
    </source>
</reference>
<evidence type="ECO:0000259" key="3">
    <source>
        <dbReference type="PROSITE" id="PS51688"/>
    </source>
</evidence>
<dbReference type="Proteomes" id="UP000185283">
    <property type="component" value="Segment"/>
</dbReference>
<name>A0A0E3HAZ2_9CAUD</name>
<dbReference type="GO" id="GO:0098015">
    <property type="term" value="C:virus tail"/>
    <property type="evidence" value="ECO:0007669"/>
    <property type="project" value="UniProtKB-KW"/>
</dbReference>
<evidence type="ECO:0000313" key="5">
    <source>
        <dbReference type="EMBL" id="AIX29858.1"/>
    </source>
</evidence>
<dbReference type="Proteomes" id="UP000033005">
    <property type="component" value="Segment"/>
</dbReference>
<dbReference type="OrthoDB" id="36537at10239"/>
<evidence type="ECO:0000256" key="2">
    <source>
        <dbReference type="ARBA" id="ARBA00022732"/>
    </source>
</evidence>
<evidence type="ECO:0000313" key="6">
    <source>
        <dbReference type="EMBL" id="AIX45096.1"/>
    </source>
</evidence>
<proteinExistence type="predicted"/>
<gene>
    <name evidence="6" type="ORF">Syn7803C2_177</name>
    <name evidence="4" type="ORF">Syn7803C85_180</name>
    <name evidence="5" type="ORF">Syn7803US33_177</name>
</gene>
<dbReference type="EMBL" id="KJ019054">
    <property type="protein sequence ID" value="AIX20643.1"/>
    <property type="molecule type" value="Genomic_DNA"/>
</dbReference>
<keyword evidence="2" id="KW-1227">Viral tail protein</keyword>
<dbReference type="GeneID" id="24172321"/>
<dbReference type="KEGG" id="vg:24172321"/>
<evidence type="ECO:0000256" key="1">
    <source>
        <dbReference type="ARBA" id="ARBA00004328"/>
    </source>
</evidence>
<evidence type="ECO:0000313" key="8">
    <source>
        <dbReference type="Proteomes" id="UP000185283"/>
    </source>
</evidence>
<keyword evidence="8" id="KW-1185">Reference proteome</keyword>
<protein>
    <recommendedName>
        <fullName evidence="3">Peptidase S74 domain-containing protein</fullName>
    </recommendedName>
</protein>
<sequence>MAIVFPASPSVNDTFTEGSITYKWDGAKWIGLGVTPADRLVEGSNKLEIDGSNNLVWTGDNVGIGTDNPGEKLVVQGPVVCKGTLSAGQTSAGVLDFSGNDLRIRCYGATTGSGAFSIRTGGGAGNADTEALRITSDGRLITKEDISIEGTGDKTLSIYCEDTGVQATPKTFINLYGENTANEKKLQAQIASAPGAVASSAGELHFSTNNSSSVITRRMTINQDGNVGVGLVAPRVPLEINATHDTTAGNLTPVLRLSTGNSYTGLNTGSALEFGTTNTLYPTWVKGRIGAVYDNVTSFGGEIVFHTNNGSSQTDLSEKMRITAGGEIGTQLKITMRENLTDAFSLDSNGANGYFRIVDEYDTFERLRIHGDGTFSLNTTGASNYDQTDNTRNLDTTSSSVGGNFAFRRDKGTMIIANDANTGWSLMYINKFNWVSGDDNRWAAFYLNGSPKDTIIWNGSNVIFGGASDYRIKKNVRDFTSGIDKVKQLKVHIFDYIETDRGNNHVGFIAHELQEVIPEAVGGVKDGMRKDEQTGEDVMDVQMVEAGKVTPVLTAALQEAIAEIETLKARLDAAGL</sequence>
<dbReference type="RefSeq" id="YP_009134679.1">
    <property type="nucleotide sequence ID" value="NC_026928.1"/>
</dbReference>
<evidence type="ECO:0000313" key="4">
    <source>
        <dbReference type="EMBL" id="AIX20643.1"/>
    </source>
</evidence>